<name>A0A1M5GUN7_9BACT</name>
<feature type="chain" id="PRO_5012906266" evidence="1">
    <location>
        <begin position="29"/>
        <end position="411"/>
    </location>
</feature>
<dbReference type="STRING" id="1194090.SAMN05443144_11832"/>
<organism evidence="2 3">
    <name type="scientific">Fodinibius roseus</name>
    <dbReference type="NCBI Taxonomy" id="1194090"/>
    <lineage>
        <taxon>Bacteria</taxon>
        <taxon>Pseudomonadati</taxon>
        <taxon>Balneolota</taxon>
        <taxon>Balneolia</taxon>
        <taxon>Balneolales</taxon>
        <taxon>Balneolaceae</taxon>
        <taxon>Fodinibius</taxon>
    </lineage>
</organism>
<evidence type="ECO:0000256" key="1">
    <source>
        <dbReference type="SAM" id="SignalP"/>
    </source>
</evidence>
<dbReference type="Pfam" id="PF14100">
    <property type="entry name" value="DUF6807"/>
    <property type="match status" value="1"/>
</dbReference>
<proteinExistence type="predicted"/>
<dbReference type="Proteomes" id="UP000184041">
    <property type="component" value="Unassembled WGS sequence"/>
</dbReference>
<keyword evidence="3" id="KW-1185">Reference proteome</keyword>
<evidence type="ECO:0000313" key="2">
    <source>
        <dbReference type="EMBL" id="SHG07152.1"/>
    </source>
</evidence>
<gene>
    <name evidence="2" type="ORF">SAMN05443144_11832</name>
</gene>
<reference evidence="2 3" key="1">
    <citation type="submission" date="2016-11" db="EMBL/GenBank/DDBJ databases">
        <authorList>
            <person name="Jaros S."/>
            <person name="Januszkiewicz K."/>
            <person name="Wedrychowicz H."/>
        </authorList>
    </citation>
    <scope>NUCLEOTIDE SEQUENCE [LARGE SCALE GENOMIC DNA]</scope>
    <source>
        <strain evidence="2 3">DSM 21986</strain>
    </source>
</reference>
<dbReference type="InterPro" id="IPR029475">
    <property type="entry name" value="DUF6807"/>
</dbReference>
<sequence>MRNQKKHTSFHIGLFTAAFLMLMAPPEACSQYTVTVTAGGFDRMESVVSFTLPEPVDPGVYTMEDEAGNQALLQVDEQNKGWFVLEELPAGSSKSYSLDAESFSSTADDSGVTYAVDENTITFKAGEDPVLSYYHGKNNPPRELDKQYERGGYLHPVYSPGGTVLTNHLDTAMHPHHYGIWSAWTNTEFQGRTPDFWNIQDKTARVDQDSMELAWEGPVHGGLKANHYFTDLTSSAPVIALNEQWEMKVYDAASRSDYLMFDLTLSHTANTAQPLLLPEYHYGGMGFRGHRNWDNPDNVTFLTSRGHDRSAANETRARWAHMGGMVDGKRAGIAVLSHPDNYRAPQPVRIHPETPYFVFAPMQLGEMAIEPGAPYVMHYRYITFDGEPDPEKLNRLWNDYAYPPGVTVATE</sequence>
<protein>
    <submittedName>
        <fullName evidence="2">Methane oxygenase PmoA</fullName>
    </submittedName>
</protein>
<evidence type="ECO:0000313" key="3">
    <source>
        <dbReference type="Proteomes" id="UP000184041"/>
    </source>
</evidence>
<keyword evidence="1" id="KW-0732">Signal</keyword>
<dbReference type="OrthoDB" id="2540540at2"/>
<dbReference type="AlphaFoldDB" id="A0A1M5GUN7"/>
<feature type="signal peptide" evidence="1">
    <location>
        <begin position="1"/>
        <end position="28"/>
    </location>
</feature>
<accession>A0A1M5GUN7</accession>
<dbReference type="RefSeq" id="WP_073066446.1">
    <property type="nucleotide sequence ID" value="NZ_FQUS01000018.1"/>
</dbReference>
<dbReference type="EMBL" id="FQUS01000018">
    <property type="protein sequence ID" value="SHG07152.1"/>
    <property type="molecule type" value="Genomic_DNA"/>
</dbReference>